<proteinExistence type="inferred from homology"/>
<name>A0A1D2MND0_ORCCI</name>
<protein>
    <submittedName>
        <fullName evidence="4">Protein argonaute-3</fullName>
    </submittedName>
</protein>
<evidence type="ECO:0000259" key="3">
    <source>
        <dbReference type="PROSITE" id="PS50822"/>
    </source>
</evidence>
<dbReference type="GO" id="GO:0034587">
    <property type="term" value="P:piRNA processing"/>
    <property type="evidence" value="ECO:0007669"/>
    <property type="project" value="UniProtKB-ARBA"/>
</dbReference>
<dbReference type="OrthoDB" id="445936at2759"/>
<dbReference type="Proteomes" id="UP000094527">
    <property type="component" value="Unassembled WGS sequence"/>
</dbReference>
<dbReference type="Pfam" id="PF02171">
    <property type="entry name" value="Piwi"/>
    <property type="match status" value="1"/>
</dbReference>
<sequence>MMIGFNFQYIPIKLAEGRPGLVEYHVSYSYAFESVVLRRKALKQFEYRLGNVRTFDGVVLFLPCILPEDVTVLCGAHPTNPNVELIVHVTFVKVKPLRDSITFLNILLRRIMLELGYVEVGRRFCDLNMIQTLEQHKLEVWPGWKVVVEDQDDGLMVSVHSCGTVLRTDTIYDFYRSIRGDPKEREKFNNFVLNKVVLVKYNHALYKIDDVAWDMTPASTFLYKTKMVSFAEYLQEHYNILVRDMGQPMLISKPKPKKNGGIKGGAVQSLSALVPECCFLTGFTEEQRRNFRVMNDVGLKLQLNPAQRVDELNTFMERLSGWLIFILFYHFKSNHHKSILTIPASEAAQEMLFQWNLVIEPKLIKVEGRRRDGPKLQFKNDDDPKHRIVANTDFRQMASSSVYCPVPIKRFAVIHLHHDTEQAQRFLDLYKHISQQLGIRMEQTGELIPIPQTGPQGYLKALQECRNKRVSHNVKKKAVGYYLTNIFEPSQVHFVVAIMPHQRDDVYGALKTFCLTDDPIPSQCVLSKNIFQTRNLISIVRNIALQINCKLGGSLWALKMPVAEKIMFVGIDCAHDPHKKDPSTVALVASMNNECTKYYSRTAKCKVHQEMADNLGIMMEDAMKYYWKSNAFFPDRIIVFRDGASVGTFHKQAKAEVQQLKVAQNVYAPKATFTFVLVAKKISQRFFLADKKGTRFDNPPPGTIVDSTVTRKSLCDFYLVSQKPRNGTVNPTHFVVLNPDENSRPDLLQKLAYVTTFMYFNWAGPIRVPAVVQYAHKLADLRSRYLKGQPHPDVCHTLYYL</sequence>
<dbReference type="PROSITE" id="PS50822">
    <property type="entry name" value="PIWI"/>
    <property type="match status" value="1"/>
</dbReference>
<dbReference type="Gene3D" id="2.170.260.10">
    <property type="entry name" value="paz domain"/>
    <property type="match status" value="1"/>
</dbReference>
<gene>
    <name evidence="4" type="ORF">Ocin01_12335</name>
</gene>
<dbReference type="InterPro" id="IPR036085">
    <property type="entry name" value="PAZ_dom_sf"/>
</dbReference>
<dbReference type="SMART" id="SM00950">
    <property type="entry name" value="Piwi"/>
    <property type="match status" value="1"/>
</dbReference>
<dbReference type="SUPFAM" id="SSF101690">
    <property type="entry name" value="PAZ domain"/>
    <property type="match status" value="1"/>
</dbReference>
<dbReference type="PANTHER" id="PTHR22891">
    <property type="entry name" value="EUKARYOTIC TRANSLATION INITIATION FACTOR 2C"/>
    <property type="match status" value="1"/>
</dbReference>
<dbReference type="Gene3D" id="3.30.420.10">
    <property type="entry name" value="Ribonuclease H-like superfamily/Ribonuclease H"/>
    <property type="match status" value="1"/>
</dbReference>
<dbReference type="SMART" id="SM00949">
    <property type="entry name" value="PAZ"/>
    <property type="match status" value="1"/>
</dbReference>
<dbReference type="EMBL" id="LJIJ01000819">
    <property type="protein sequence ID" value="ODM94354.1"/>
    <property type="molecule type" value="Genomic_DNA"/>
</dbReference>
<evidence type="ECO:0000256" key="1">
    <source>
        <dbReference type="RuleBase" id="RU361178"/>
    </source>
</evidence>
<dbReference type="AlphaFoldDB" id="A0A1D2MND0"/>
<evidence type="ECO:0000313" key="5">
    <source>
        <dbReference type="Proteomes" id="UP000094527"/>
    </source>
</evidence>
<dbReference type="Pfam" id="PF02170">
    <property type="entry name" value="PAZ"/>
    <property type="match status" value="1"/>
</dbReference>
<reference evidence="4 5" key="1">
    <citation type="journal article" date="2016" name="Genome Biol. Evol.">
        <title>Gene Family Evolution Reflects Adaptation to Soil Environmental Stressors in the Genome of the Collembolan Orchesella cincta.</title>
        <authorList>
            <person name="Faddeeva-Vakhrusheva A."/>
            <person name="Derks M.F."/>
            <person name="Anvar S.Y."/>
            <person name="Agamennone V."/>
            <person name="Suring W."/>
            <person name="Smit S."/>
            <person name="van Straalen N.M."/>
            <person name="Roelofs D."/>
        </authorList>
    </citation>
    <scope>NUCLEOTIDE SEQUENCE [LARGE SCALE GENOMIC DNA]</scope>
    <source>
        <tissue evidence="4">Mixed pool</tissue>
    </source>
</reference>
<dbReference type="InterPro" id="IPR036397">
    <property type="entry name" value="RNaseH_sf"/>
</dbReference>
<dbReference type="Pfam" id="PF23278">
    <property type="entry name" value="Piwi_N"/>
    <property type="match status" value="1"/>
</dbReference>
<dbReference type="CDD" id="cd02845">
    <property type="entry name" value="PAZ_piwi_like"/>
    <property type="match status" value="1"/>
</dbReference>
<organism evidence="4 5">
    <name type="scientific">Orchesella cincta</name>
    <name type="common">Springtail</name>
    <name type="synonym">Podura cincta</name>
    <dbReference type="NCBI Taxonomy" id="48709"/>
    <lineage>
        <taxon>Eukaryota</taxon>
        <taxon>Metazoa</taxon>
        <taxon>Ecdysozoa</taxon>
        <taxon>Arthropoda</taxon>
        <taxon>Hexapoda</taxon>
        <taxon>Collembola</taxon>
        <taxon>Entomobryomorpha</taxon>
        <taxon>Entomobryoidea</taxon>
        <taxon>Orchesellidae</taxon>
        <taxon>Orchesellinae</taxon>
        <taxon>Orchesella</taxon>
    </lineage>
</organism>
<dbReference type="InterPro" id="IPR003100">
    <property type="entry name" value="PAZ_dom"/>
</dbReference>
<dbReference type="CDD" id="cd04658">
    <property type="entry name" value="Piwi_piwi-like_Euk"/>
    <property type="match status" value="1"/>
</dbReference>
<evidence type="ECO:0000313" key="4">
    <source>
        <dbReference type="EMBL" id="ODM94354.1"/>
    </source>
</evidence>
<dbReference type="GO" id="GO:0003723">
    <property type="term" value="F:RNA binding"/>
    <property type="evidence" value="ECO:0007669"/>
    <property type="project" value="InterPro"/>
</dbReference>
<dbReference type="PROSITE" id="PS50821">
    <property type="entry name" value="PAZ"/>
    <property type="match status" value="1"/>
</dbReference>
<feature type="domain" description="Piwi" evidence="3">
    <location>
        <begin position="494"/>
        <end position="787"/>
    </location>
</feature>
<evidence type="ECO:0000259" key="2">
    <source>
        <dbReference type="PROSITE" id="PS50821"/>
    </source>
</evidence>
<keyword evidence="5" id="KW-1185">Reference proteome</keyword>
<dbReference type="STRING" id="48709.A0A1D2MND0"/>
<accession>A0A1D2MND0</accession>
<feature type="domain" description="PAZ" evidence="2">
    <location>
        <begin position="170"/>
        <end position="282"/>
    </location>
</feature>
<comment type="similarity">
    <text evidence="1">Belongs to the argonaute family.</text>
</comment>
<dbReference type="Gene3D" id="3.40.50.2300">
    <property type="match status" value="1"/>
</dbReference>
<dbReference type="InterPro" id="IPR003165">
    <property type="entry name" value="Piwi"/>
</dbReference>
<comment type="caution">
    <text evidence="4">The sequence shown here is derived from an EMBL/GenBank/DDBJ whole genome shotgun (WGS) entry which is preliminary data.</text>
</comment>
<dbReference type="OMA" id="YLADEMQ"/>
<dbReference type="InterPro" id="IPR012337">
    <property type="entry name" value="RNaseH-like_sf"/>
</dbReference>
<dbReference type="SUPFAM" id="SSF53098">
    <property type="entry name" value="Ribonuclease H-like"/>
    <property type="match status" value="1"/>
</dbReference>